<reference evidence="2 3" key="1">
    <citation type="submission" date="2016-02" db="EMBL/GenBank/DDBJ databases">
        <title>Draft genome sequence of hydrocarbon degrading Staphylococcus saprophyticus Strain CNV2, isolated from crude-oil contaminated soil from Noonmati Oil Refinery, Guwahati, Assam, India.</title>
        <authorList>
            <person name="Mukherjee A."/>
            <person name="Chettri B."/>
            <person name="Langpoklakpam J."/>
            <person name="Singh A.K."/>
            <person name="Chattopadhyay D.J."/>
        </authorList>
    </citation>
    <scope>NUCLEOTIDE SEQUENCE [LARGE SCALE GENOMIC DNA]</scope>
    <source>
        <strain evidence="2 3">CNV2</strain>
    </source>
</reference>
<dbReference type="SUPFAM" id="SSF55729">
    <property type="entry name" value="Acyl-CoA N-acyltransferases (Nat)"/>
    <property type="match status" value="1"/>
</dbReference>
<keyword evidence="2" id="KW-0808">Transferase</keyword>
<comment type="caution">
    <text evidence="2">The sequence shown here is derived from an EMBL/GenBank/DDBJ whole genome shotgun (WGS) entry which is preliminary data.</text>
</comment>
<dbReference type="InterPro" id="IPR016181">
    <property type="entry name" value="Acyl_CoA_acyltransferase"/>
</dbReference>
<dbReference type="PROSITE" id="PS51186">
    <property type="entry name" value="GNAT"/>
    <property type="match status" value="1"/>
</dbReference>
<sequence length="144" mass="16488">MELLIKPTTQLTSLELINIFIERTKVFVVEQNAAYQEVDEADKDAKHVFFKEEDDIVAYTRIINGEDAVAFGRVLVNESYRGQNLGRKIVTATLDEINANYDTKHVRISAQARLQKFYESFGFKVASEVYLEDNIPHIAMTLNL</sequence>
<dbReference type="Gene3D" id="3.40.630.30">
    <property type="match status" value="1"/>
</dbReference>
<dbReference type="EMBL" id="LUGM01000002">
    <property type="protein sequence ID" value="KYH15045.1"/>
    <property type="molecule type" value="Genomic_DNA"/>
</dbReference>
<dbReference type="GO" id="GO:0016747">
    <property type="term" value="F:acyltransferase activity, transferring groups other than amino-acyl groups"/>
    <property type="evidence" value="ECO:0007669"/>
    <property type="project" value="InterPro"/>
</dbReference>
<evidence type="ECO:0000259" key="1">
    <source>
        <dbReference type="PROSITE" id="PS51186"/>
    </source>
</evidence>
<organism evidence="2 3">
    <name type="scientific">Staphylococcus kloosii</name>
    <dbReference type="NCBI Taxonomy" id="29384"/>
    <lineage>
        <taxon>Bacteria</taxon>
        <taxon>Bacillati</taxon>
        <taxon>Bacillota</taxon>
        <taxon>Bacilli</taxon>
        <taxon>Bacillales</taxon>
        <taxon>Staphylococcaceae</taxon>
        <taxon>Staphylococcus</taxon>
    </lineage>
</organism>
<dbReference type="Proteomes" id="UP000075418">
    <property type="component" value="Unassembled WGS sequence"/>
</dbReference>
<dbReference type="RefSeq" id="WP_061855191.1">
    <property type="nucleotide sequence ID" value="NZ_LUGM01000002.1"/>
</dbReference>
<accession>A0A151A739</accession>
<protein>
    <submittedName>
        <fullName evidence="2">GCN5 family acetyltransferase</fullName>
    </submittedName>
</protein>
<feature type="domain" description="N-acetyltransferase" evidence="1">
    <location>
        <begin position="3"/>
        <end position="144"/>
    </location>
</feature>
<evidence type="ECO:0000313" key="2">
    <source>
        <dbReference type="EMBL" id="KYH15045.1"/>
    </source>
</evidence>
<dbReference type="InterPro" id="IPR000182">
    <property type="entry name" value="GNAT_dom"/>
</dbReference>
<gene>
    <name evidence="2" type="ORF">A0131_09710</name>
</gene>
<name>A0A151A739_9STAP</name>
<dbReference type="Pfam" id="PF13673">
    <property type="entry name" value="Acetyltransf_10"/>
    <property type="match status" value="1"/>
</dbReference>
<evidence type="ECO:0000313" key="3">
    <source>
        <dbReference type="Proteomes" id="UP000075418"/>
    </source>
</evidence>
<dbReference type="AlphaFoldDB" id="A0A151A739"/>
<proteinExistence type="predicted"/>